<dbReference type="KEGG" id="tva:4762791"/>
<reference evidence="8" key="2">
    <citation type="journal article" date="2007" name="Science">
        <title>Draft genome sequence of the sexually transmitted pathogen Trichomonas vaginalis.</title>
        <authorList>
            <person name="Carlton J.M."/>
            <person name="Hirt R.P."/>
            <person name="Silva J.C."/>
            <person name="Delcher A.L."/>
            <person name="Schatz M."/>
            <person name="Zhao Q."/>
            <person name="Wortman J.R."/>
            <person name="Bidwell S.L."/>
            <person name="Alsmark U.C.M."/>
            <person name="Besteiro S."/>
            <person name="Sicheritz-Ponten T."/>
            <person name="Noel C.J."/>
            <person name="Dacks J.B."/>
            <person name="Foster P.G."/>
            <person name="Simillion C."/>
            <person name="Van de Peer Y."/>
            <person name="Miranda-Saavedra D."/>
            <person name="Barton G.J."/>
            <person name="Westrop G.D."/>
            <person name="Mueller S."/>
            <person name="Dessi D."/>
            <person name="Fiori P.L."/>
            <person name="Ren Q."/>
            <person name="Paulsen I."/>
            <person name="Zhang H."/>
            <person name="Bastida-Corcuera F.D."/>
            <person name="Simoes-Barbosa A."/>
            <person name="Brown M.T."/>
            <person name="Hayes R.D."/>
            <person name="Mukherjee M."/>
            <person name="Okumura C.Y."/>
            <person name="Schneider R."/>
            <person name="Smith A.J."/>
            <person name="Vanacova S."/>
            <person name="Villalvazo M."/>
            <person name="Haas B.J."/>
            <person name="Pertea M."/>
            <person name="Feldblyum T.V."/>
            <person name="Utterback T.R."/>
            <person name="Shu C.L."/>
            <person name="Osoegawa K."/>
            <person name="de Jong P.J."/>
            <person name="Hrdy I."/>
            <person name="Horvathova L."/>
            <person name="Zubacova Z."/>
            <person name="Dolezal P."/>
            <person name="Malik S.B."/>
            <person name="Logsdon J.M. Jr."/>
            <person name="Henze K."/>
            <person name="Gupta A."/>
            <person name="Wang C.C."/>
            <person name="Dunne R.L."/>
            <person name="Upcroft J.A."/>
            <person name="Upcroft P."/>
            <person name="White O."/>
            <person name="Salzberg S.L."/>
            <person name="Tang P."/>
            <person name="Chiu C.-H."/>
            <person name="Lee Y.-S."/>
            <person name="Embley T.M."/>
            <person name="Coombs G.H."/>
            <person name="Mottram J.C."/>
            <person name="Tachezy J."/>
            <person name="Fraser-Liggett C.M."/>
            <person name="Johnson P.J."/>
        </authorList>
    </citation>
    <scope>NUCLEOTIDE SEQUENCE [LARGE SCALE GENOMIC DNA]</scope>
    <source>
        <strain evidence="8">G3</strain>
    </source>
</reference>
<evidence type="ECO:0000256" key="1">
    <source>
        <dbReference type="ARBA" id="ARBA00022737"/>
    </source>
</evidence>
<dbReference type="GO" id="GO:0005634">
    <property type="term" value="C:nucleus"/>
    <property type="evidence" value="ECO:0000318"/>
    <property type="project" value="GO_Central"/>
</dbReference>
<dbReference type="GO" id="GO:0006355">
    <property type="term" value="P:regulation of DNA-templated transcription"/>
    <property type="evidence" value="ECO:0000318"/>
    <property type="project" value="GO_Central"/>
</dbReference>
<organism evidence="8 9">
    <name type="scientific">Trichomonas vaginalis (strain ATCC PRA-98 / G3)</name>
    <dbReference type="NCBI Taxonomy" id="412133"/>
    <lineage>
        <taxon>Eukaryota</taxon>
        <taxon>Metamonada</taxon>
        <taxon>Parabasalia</taxon>
        <taxon>Trichomonadida</taxon>
        <taxon>Trichomonadidae</taxon>
        <taxon>Trichomonas</taxon>
    </lineage>
</organism>
<evidence type="ECO:0000256" key="3">
    <source>
        <dbReference type="ARBA" id="ARBA00023125"/>
    </source>
</evidence>
<feature type="domain" description="HTH myb-type" evidence="7">
    <location>
        <begin position="32"/>
        <end position="87"/>
    </location>
</feature>
<gene>
    <name evidence="8" type="ORF">TVAG_016980</name>
</gene>
<feature type="domain" description="Myb-like" evidence="6">
    <location>
        <begin position="32"/>
        <end position="83"/>
    </location>
</feature>
<keyword evidence="5" id="KW-0539">Nucleus</keyword>
<feature type="domain" description="Myb-like" evidence="6">
    <location>
        <begin position="84"/>
        <end position="129"/>
    </location>
</feature>
<dbReference type="InParanoid" id="A2ER36"/>
<dbReference type="VEuPathDB" id="TrichDB:TVAGG3_0535010"/>
<proteinExistence type="predicted"/>
<protein>
    <submittedName>
        <fullName evidence="8">Myb-like DNA-binding domain containing protein</fullName>
    </submittedName>
</protein>
<dbReference type="eggNOG" id="KOG0048">
    <property type="taxonomic scope" value="Eukaryota"/>
</dbReference>
<dbReference type="InterPro" id="IPR051575">
    <property type="entry name" value="Myb-like_DNA-bd"/>
</dbReference>
<evidence type="ECO:0000313" key="8">
    <source>
        <dbReference type="EMBL" id="EAY04926.1"/>
    </source>
</evidence>
<dbReference type="FunFam" id="1.10.10.60:FF:000010">
    <property type="entry name" value="Transcriptional activator Myb isoform A"/>
    <property type="match status" value="1"/>
</dbReference>
<dbReference type="PROSITE" id="PS50090">
    <property type="entry name" value="MYB_LIKE"/>
    <property type="match status" value="2"/>
</dbReference>
<keyword evidence="2" id="KW-0805">Transcription regulation</keyword>
<dbReference type="OMA" id="SSHRIRW"/>
<dbReference type="SMR" id="A2ER36"/>
<dbReference type="InterPro" id="IPR001005">
    <property type="entry name" value="SANT/Myb"/>
</dbReference>
<dbReference type="InterPro" id="IPR009057">
    <property type="entry name" value="Homeodomain-like_sf"/>
</dbReference>
<dbReference type="PANTHER" id="PTHR46621:SF1">
    <property type="entry name" value="SNRNA-ACTIVATING PROTEIN COMPLEX SUBUNIT 4"/>
    <property type="match status" value="1"/>
</dbReference>
<accession>A2ER36</accession>
<dbReference type="PANTHER" id="PTHR46621">
    <property type="entry name" value="SNRNA-ACTIVATING PROTEIN COMPLEX SUBUNIT 4"/>
    <property type="match status" value="1"/>
</dbReference>
<keyword evidence="3 8" id="KW-0238">DNA-binding</keyword>
<dbReference type="STRING" id="5722.A2ER36"/>
<reference evidence="8" key="1">
    <citation type="submission" date="2006-10" db="EMBL/GenBank/DDBJ databases">
        <authorList>
            <person name="Amadeo P."/>
            <person name="Zhao Q."/>
            <person name="Wortman J."/>
            <person name="Fraser-Liggett C."/>
            <person name="Carlton J."/>
        </authorList>
    </citation>
    <scope>NUCLEOTIDE SEQUENCE</scope>
    <source>
        <strain evidence="8">G3</strain>
    </source>
</reference>
<dbReference type="SMART" id="SM00717">
    <property type="entry name" value="SANT"/>
    <property type="match status" value="2"/>
</dbReference>
<dbReference type="PROSITE" id="PS51294">
    <property type="entry name" value="HTH_MYB"/>
    <property type="match status" value="2"/>
</dbReference>
<keyword evidence="9" id="KW-1185">Reference proteome</keyword>
<dbReference type="RefSeq" id="XP_001317149.1">
    <property type="nucleotide sequence ID" value="XM_001317114.1"/>
</dbReference>
<evidence type="ECO:0000256" key="5">
    <source>
        <dbReference type="ARBA" id="ARBA00023242"/>
    </source>
</evidence>
<dbReference type="EMBL" id="DS113462">
    <property type="protein sequence ID" value="EAY04926.1"/>
    <property type="molecule type" value="Genomic_DNA"/>
</dbReference>
<evidence type="ECO:0000256" key="2">
    <source>
        <dbReference type="ARBA" id="ARBA00023015"/>
    </source>
</evidence>
<dbReference type="Proteomes" id="UP000001542">
    <property type="component" value="Unassembled WGS sequence"/>
</dbReference>
<evidence type="ECO:0000256" key="4">
    <source>
        <dbReference type="ARBA" id="ARBA00023163"/>
    </source>
</evidence>
<dbReference type="Pfam" id="PF13921">
    <property type="entry name" value="Myb_DNA-bind_6"/>
    <property type="match status" value="1"/>
</dbReference>
<dbReference type="InterPro" id="IPR017930">
    <property type="entry name" value="Myb_dom"/>
</dbReference>
<evidence type="ECO:0000259" key="7">
    <source>
        <dbReference type="PROSITE" id="PS51294"/>
    </source>
</evidence>
<dbReference type="GO" id="GO:0000981">
    <property type="term" value="F:DNA-binding transcription factor activity, RNA polymerase II-specific"/>
    <property type="evidence" value="ECO:0000318"/>
    <property type="project" value="GO_Central"/>
</dbReference>
<keyword evidence="4" id="KW-0804">Transcription</keyword>
<keyword evidence="1" id="KW-0677">Repeat</keyword>
<dbReference type="GO" id="GO:0000978">
    <property type="term" value="F:RNA polymerase II cis-regulatory region sequence-specific DNA binding"/>
    <property type="evidence" value="ECO:0000318"/>
    <property type="project" value="GO_Central"/>
</dbReference>
<dbReference type="AlphaFoldDB" id="A2ER36"/>
<evidence type="ECO:0000259" key="6">
    <source>
        <dbReference type="PROSITE" id="PS50090"/>
    </source>
</evidence>
<dbReference type="Gene3D" id="1.10.10.60">
    <property type="entry name" value="Homeodomain-like"/>
    <property type="match status" value="2"/>
</dbReference>
<feature type="domain" description="HTH myb-type" evidence="7">
    <location>
        <begin position="89"/>
        <end position="137"/>
    </location>
</feature>
<dbReference type="VEuPathDB" id="TrichDB:TVAG_016980"/>
<sequence length="239" mass="27711">MPYLCNNGSLSPIEQPEIQNVSESEDLFPVKRVNQKRQSFSKDEDQKLTELVEQYGQRNWNFIANKLPGRTARQVRERWINYLSPNVSHEQFTQEEDELLEKLMDQYGTKWSKIAEFFPKRTDVLLKNHGALIKRQIKKGKRVSVLKSNNNSPIEPPKFEMPDRVQSQQLVAKPENMSTSVLFPISENMISIPTPTFDQNILQLLLKPPEEPIFSGFSTVEESIDDDFDAEYCADIDIF</sequence>
<evidence type="ECO:0000313" key="9">
    <source>
        <dbReference type="Proteomes" id="UP000001542"/>
    </source>
</evidence>
<name>A2ER36_TRIV3</name>
<dbReference type="CDD" id="cd00167">
    <property type="entry name" value="SANT"/>
    <property type="match status" value="2"/>
</dbReference>
<dbReference type="SUPFAM" id="SSF46689">
    <property type="entry name" value="Homeodomain-like"/>
    <property type="match status" value="1"/>
</dbReference>